<feature type="transmembrane region" description="Helical" evidence="1">
    <location>
        <begin position="175"/>
        <end position="192"/>
    </location>
</feature>
<feature type="non-terminal residue" evidence="2">
    <location>
        <position position="207"/>
    </location>
</feature>
<dbReference type="AlphaFoldDB" id="A0AB34R772"/>
<feature type="transmembrane region" description="Helical" evidence="1">
    <location>
        <begin position="21"/>
        <end position="40"/>
    </location>
</feature>
<dbReference type="Proteomes" id="UP000031937">
    <property type="component" value="Unassembled WGS sequence"/>
</dbReference>
<keyword evidence="1" id="KW-1133">Transmembrane helix</keyword>
<sequence>MEMTTLKTAIAYEIKLVKRSWLFNLFVFGALGYIVGDSFLDNFVMKYISWDKFIFASSFPLHGFYFLNLFQSVIVVFIACDIQRKRKKAETREVFYARPIGNGQAFVGEFLGIFIPFAVIDMLFLCVSMSINLFIPNSPVNFWVNLFYLLTYVLPTLVFITGLSLLVNRLVKHPFVSWLILIVFLYLAYTYLTTPLHGIFDFRGSSL</sequence>
<feature type="transmembrane region" description="Helical" evidence="1">
    <location>
        <begin position="110"/>
        <end position="135"/>
    </location>
</feature>
<comment type="caution">
    <text evidence="2">The sequence shown here is derived from an EMBL/GenBank/DDBJ whole genome shotgun (WGS) entry which is preliminary data.</text>
</comment>
<name>A0AB34R772_9PORP</name>
<dbReference type="EMBL" id="JPIT01000015">
    <property type="protein sequence ID" value="KIO46423.1"/>
    <property type="molecule type" value="Genomic_DNA"/>
</dbReference>
<evidence type="ECO:0000313" key="2">
    <source>
        <dbReference type="EMBL" id="KIO46423.1"/>
    </source>
</evidence>
<keyword evidence="1" id="KW-0472">Membrane</keyword>
<organism evidence="2 3">
    <name type="scientific">Sanguibacteroides justesenii</name>
    <dbReference type="NCBI Taxonomy" id="1547597"/>
    <lineage>
        <taxon>Bacteria</taxon>
        <taxon>Pseudomonadati</taxon>
        <taxon>Bacteroidota</taxon>
        <taxon>Bacteroidia</taxon>
        <taxon>Bacteroidales</taxon>
        <taxon>Porphyromonadaceae</taxon>
        <taxon>Sanguibacteroides</taxon>
    </lineage>
</organism>
<proteinExistence type="predicted"/>
<gene>
    <name evidence="2" type="ORF">IE90_04650</name>
</gene>
<keyword evidence="1" id="KW-0812">Transmembrane</keyword>
<evidence type="ECO:0000256" key="1">
    <source>
        <dbReference type="SAM" id="Phobius"/>
    </source>
</evidence>
<reference evidence="2 3" key="1">
    <citation type="submission" date="2014-07" db="EMBL/GenBank/DDBJ databases">
        <title>Porphyromonadaceae bacterium OUH 334697 = ATCC BAA-2682 = DSM 28341 draft genome.</title>
        <authorList>
            <person name="Sydenham T.V."/>
            <person name="Hasman H."/>
            <person name="Justesen U.S."/>
        </authorList>
    </citation>
    <scope>NUCLEOTIDE SEQUENCE [LARGE SCALE GENOMIC DNA]</scope>
    <source>
        <strain evidence="2 3">OUH 334697</strain>
    </source>
</reference>
<feature type="transmembrane region" description="Helical" evidence="1">
    <location>
        <begin position="147"/>
        <end position="168"/>
    </location>
</feature>
<evidence type="ECO:0008006" key="4">
    <source>
        <dbReference type="Google" id="ProtNLM"/>
    </source>
</evidence>
<evidence type="ECO:0000313" key="3">
    <source>
        <dbReference type="Proteomes" id="UP000031937"/>
    </source>
</evidence>
<feature type="transmembrane region" description="Helical" evidence="1">
    <location>
        <begin position="60"/>
        <end position="80"/>
    </location>
</feature>
<protein>
    <recommendedName>
        <fullName evidence="4">ABC transporter permease</fullName>
    </recommendedName>
</protein>
<accession>A0AB34R772</accession>